<comment type="caution">
    <text evidence="1">The sequence shown here is derived from an EMBL/GenBank/DDBJ whole genome shotgun (WGS) entry which is preliminary data.</text>
</comment>
<gene>
    <name evidence="1" type="ORF">DS742_28210</name>
</gene>
<evidence type="ECO:0000313" key="2">
    <source>
        <dbReference type="Proteomes" id="UP000260680"/>
    </source>
</evidence>
<dbReference type="Proteomes" id="UP000260680">
    <property type="component" value="Unassembled WGS sequence"/>
</dbReference>
<sequence>MREHIIKRIYDNTIDLEGKMFFVDLLWPRGLKKASMESVIWKKSIVPSTDQRKRCCFSYFIFGMLRVQHTIFKYMVKLKK</sequence>
<proteinExistence type="predicted"/>
<evidence type="ECO:0000313" key="1">
    <source>
        <dbReference type="EMBL" id="RFZ75587.1"/>
    </source>
</evidence>
<organism evidence="1 2">
    <name type="scientific">Lacrimispora amygdalina</name>
    <dbReference type="NCBI Taxonomy" id="253257"/>
    <lineage>
        <taxon>Bacteria</taxon>
        <taxon>Bacillati</taxon>
        <taxon>Bacillota</taxon>
        <taxon>Clostridia</taxon>
        <taxon>Lachnospirales</taxon>
        <taxon>Lachnospiraceae</taxon>
        <taxon>Lacrimispora</taxon>
    </lineage>
</organism>
<evidence type="ECO:0008006" key="3">
    <source>
        <dbReference type="Google" id="ProtNLM"/>
    </source>
</evidence>
<dbReference type="Pfam" id="PF22752">
    <property type="entry name" value="DUF488-N3i"/>
    <property type="match status" value="1"/>
</dbReference>
<dbReference type="AlphaFoldDB" id="A0A3E2N3L2"/>
<reference evidence="1 2" key="1">
    <citation type="submission" date="2018-07" db="EMBL/GenBank/DDBJ databases">
        <title>New species, Clostridium PI-S10-A1B.</title>
        <authorList>
            <person name="Krishna G."/>
            <person name="Summeta K."/>
            <person name="Shikha S."/>
            <person name="Prabhu P.B."/>
            <person name="Suresh K."/>
        </authorList>
    </citation>
    <scope>NUCLEOTIDE SEQUENCE [LARGE SCALE GENOMIC DNA]</scope>
    <source>
        <strain evidence="1 2">PI-S10-A1B</strain>
    </source>
</reference>
<protein>
    <recommendedName>
        <fullName evidence="3">DUF488 family protein</fullName>
    </recommendedName>
</protein>
<accession>A0A3E2N3L2</accession>
<name>A0A3E2N3L2_9FIRM</name>
<dbReference type="EMBL" id="QOHO01000142">
    <property type="protein sequence ID" value="RFZ75587.1"/>
    <property type="molecule type" value="Genomic_DNA"/>
</dbReference>
<dbReference type="InterPro" id="IPR052552">
    <property type="entry name" value="YeaO-like"/>
</dbReference>